<proteinExistence type="predicted"/>
<feature type="compositionally biased region" description="Low complexity" evidence="3">
    <location>
        <begin position="109"/>
        <end position="122"/>
    </location>
</feature>
<accession>A0A564YVE3</accession>
<feature type="compositionally biased region" description="Acidic residues" evidence="3">
    <location>
        <begin position="148"/>
        <end position="167"/>
    </location>
</feature>
<evidence type="ECO:0000256" key="1">
    <source>
        <dbReference type="ARBA" id="ARBA00022658"/>
    </source>
</evidence>
<dbReference type="SMART" id="SM00100">
    <property type="entry name" value="cNMP"/>
    <property type="match status" value="1"/>
</dbReference>
<feature type="region of interest" description="Disordered" evidence="3">
    <location>
        <begin position="1317"/>
        <end position="1379"/>
    </location>
</feature>
<feature type="domain" description="Ras-GEF" evidence="4">
    <location>
        <begin position="901"/>
        <end position="1182"/>
    </location>
</feature>
<feature type="region of interest" description="Disordered" evidence="3">
    <location>
        <begin position="66"/>
        <end position="174"/>
    </location>
</feature>
<feature type="compositionally biased region" description="Low complexity" evidence="3">
    <location>
        <begin position="354"/>
        <end position="368"/>
    </location>
</feature>
<dbReference type="CDD" id="cd01785">
    <property type="entry name" value="RA_PDZ-GEF1"/>
    <property type="match status" value="1"/>
</dbReference>
<dbReference type="PROSITE" id="PS50009">
    <property type="entry name" value="RASGEF_CAT"/>
    <property type="match status" value="1"/>
</dbReference>
<name>A0A564YVE3_HYMDI</name>
<evidence type="ECO:0000256" key="2">
    <source>
        <dbReference type="PROSITE-ProRule" id="PRU00168"/>
    </source>
</evidence>
<dbReference type="CDD" id="cd06224">
    <property type="entry name" value="REM"/>
    <property type="match status" value="1"/>
</dbReference>
<feature type="region of interest" description="Disordered" evidence="3">
    <location>
        <begin position="345"/>
        <end position="369"/>
    </location>
</feature>
<feature type="compositionally biased region" description="Pro residues" evidence="3">
    <location>
        <begin position="1338"/>
        <end position="1358"/>
    </location>
</feature>
<dbReference type="EMBL" id="CABIJS010000410">
    <property type="protein sequence ID" value="VUZ50969.1"/>
    <property type="molecule type" value="Genomic_DNA"/>
</dbReference>
<dbReference type="GO" id="GO:0016324">
    <property type="term" value="C:apical plasma membrane"/>
    <property type="evidence" value="ECO:0007669"/>
    <property type="project" value="TreeGrafter"/>
</dbReference>
<keyword evidence="1 2" id="KW-0344">Guanine-nucleotide releasing factor</keyword>
<dbReference type="GO" id="GO:0007265">
    <property type="term" value="P:Ras protein signal transduction"/>
    <property type="evidence" value="ECO:0007669"/>
    <property type="project" value="TreeGrafter"/>
</dbReference>
<feature type="region of interest" description="Disordered" evidence="3">
    <location>
        <begin position="700"/>
        <end position="775"/>
    </location>
</feature>
<evidence type="ECO:0000256" key="3">
    <source>
        <dbReference type="SAM" id="MobiDB-lite"/>
    </source>
</evidence>
<feature type="compositionally biased region" description="Pro residues" evidence="3">
    <location>
        <begin position="1598"/>
        <end position="1613"/>
    </location>
</feature>
<dbReference type="InterPro" id="IPR019804">
    <property type="entry name" value="Ras_G-nucl-exch_fac_CS"/>
</dbReference>
<dbReference type="InterPro" id="IPR014710">
    <property type="entry name" value="RmlC-like_jellyroll"/>
</dbReference>
<sequence length="1646" mass="178985">MSIVFVVVYMCVFYFSFGTRLNGSQVRHQDCFVLEDSDLILIPYIERDQTPLANSVPHNRSQIQTFAKSNGDGTRPNMPTAAGSIKKPTQPLPERQSSLSESDSAIVRTMTTASNSNSCSTSLQGGGGESTGIDSDSDVDGAEGGSSDVDDDDDNLDEEGDEDEDFDSGSSSHESLRDTFWDALLKEPKLRTSADVEVLVENVQKLPAFSNLSEGTRAALCRLMLVAVVRDAGQVVLSDGEILDTWSVILNGTVEVIDPDGTIRELTSGDSFGVRLPPPGSPPSPATAVQKHRGQMRTVTEDCQFVCVAQADYFRVMARAADAEVPETEEGDSGRVVLVYEDIRKGTGQGSDGGTTSPLPSSPSLPSTQVSRVVIKGTPEKLIEHLRSPEPSDPSYAEDFLLTYRTFLPTPALLVRRVLSWWDETLPGTPTDQRLIRARIQRYVVLWVHNHPGDFHDRPAMLRFLETFSDLLQRDNGNRRLLHLALSTRARSRIVPVKLTLVVTQTSTTTTCHIVLPCVLVGGQGEFGVFVNQAEEIDYGSTGGYEIRTGLRRADQLLALQYTGVEGASLAQLASVIASLVLTANRQPPGSTVTKNLAFTVIYNPSQFYELMSKVGELNSRLTSKNRATVISTRGKQVTAFEVASIKEALSLINSSSRGTIGGLPSNNVDNWVEQQQQLGHIQQLQRTHGKQPQLVRDATSLRYPPGTPQLRPSVSTSKPSMISGEISSSPSNSSSSGLTRSSSQPDLTGVVGGPKSDQPRGSLPTSGWGECAGSGGGNSGISVIRVWRSLGGEPKDQVSKLVALYPRTIARTAVHLAAQEFNIDHPEDVASEFCLCLVTVDEGPIMKQSRIADNMDDLANRIALNSRYYLKPNRVPDVLITDEVAKVIYQESKVSLTQLSPEEVAIQLTLDDFSVFRSIESAEFVDKVFGLISSTQENPEAVSNVTATNSNGENNEAESSTESRKGFPTGCANLDAFADLVNKEAYWVPSEICAETNLQRRVDMLKRFIKIAKLCKDLRNFNTMFCILVGLHMSPVERLRQTWERLPNKYVKMSRDLALVLDPSRNFAHYRNLLNLSPQSSPMTSPSQTGTQCLPLVPYLPLVLKDLTFIHLGNPSRTPASNTSSPQLINFAKLRMFAKEIRSLRRMCDIDYDLSLAQRLLQSSGNSNKFAFLLAGAGSSSGGGNVNLGSNAIDISPPQIQTPAIAAPSNSNISLNSGSSITSDCQGSHGQAKKPSDGGVASLLSGATSLLLSTATGVGSSPTRNAMLTGGGVGVGVKKTKVKAIYAAWQMRLRVRTYMASLRVTEDLDRLSQLSQRAENGGGGNANVSSAKESTPTPAPVPAPSPPLPTSPPPPPPHPEKSNKSQLPPTPPQLPISSAVMSNATNTSTISSHRSIFGNQSIEDARKLIALQERTSRRRMRMCAVPTYSQHQQYHQSHPQNQYYHQGSSSYYQHYLPNGAPGYDARMAQRMGRYLPPATANAYQLLQLHQQQHQQCRQQQTSAMAAAQWVARQQQLANQQRSKFQSPPNPPSQTQQPMSQQKHPPAYDYALALKQQQMRNAAVANFVRRSSEPPPRGSVGLPQGITSPSLVHRRPSPQAPQPGGPVQRPPLPSYHEVVAMKQQQAHLGQNAQLQPARSKDGRPMM</sequence>
<dbReference type="SMART" id="SM00147">
    <property type="entry name" value="RasGEF"/>
    <property type="match status" value="1"/>
</dbReference>
<dbReference type="InterPro" id="IPR018490">
    <property type="entry name" value="cNMP-bd_dom_sf"/>
</dbReference>
<dbReference type="PROSITE" id="PS00720">
    <property type="entry name" value="RASGEF"/>
    <property type="match status" value="1"/>
</dbReference>
<dbReference type="CDD" id="cd00038">
    <property type="entry name" value="CAP_ED"/>
    <property type="match status" value="1"/>
</dbReference>
<evidence type="ECO:0008006" key="9">
    <source>
        <dbReference type="Google" id="ProtNLM"/>
    </source>
</evidence>
<feature type="compositionally biased region" description="Low complexity" evidence="3">
    <location>
        <begin position="718"/>
        <end position="744"/>
    </location>
</feature>
<feature type="region of interest" description="Disordered" evidence="3">
    <location>
        <begin position="1218"/>
        <end position="1240"/>
    </location>
</feature>
<dbReference type="SUPFAM" id="SSF48366">
    <property type="entry name" value="Ras GEF"/>
    <property type="match status" value="1"/>
</dbReference>
<feature type="region of interest" description="Disordered" evidence="3">
    <location>
        <begin position="941"/>
        <end position="967"/>
    </location>
</feature>
<dbReference type="InterPro" id="IPR001895">
    <property type="entry name" value="RASGEF_cat_dom"/>
</dbReference>
<dbReference type="InterPro" id="IPR023578">
    <property type="entry name" value="Ras_GEF_dom_sf"/>
</dbReference>
<dbReference type="Gene3D" id="1.20.870.10">
    <property type="entry name" value="Son of sevenless (SoS) protein Chain: S domain 1"/>
    <property type="match status" value="1"/>
</dbReference>
<dbReference type="PANTHER" id="PTHR23113:SF249">
    <property type="entry name" value="RAP GUANINE NUCLEOTIDE EXCHANGE FACTOR 6"/>
    <property type="match status" value="1"/>
</dbReference>
<evidence type="ECO:0000313" key="7">
    <source>
        <dbReference type="EMBL" id="VUZ50969.1"/>
    </source>
</evidence>
<evidence type="ECO:0000259" key="6">
    <source>
        <dbReference type="PROSITE" id="PS50212"/>
    </source>
</evidence>
<keyword evidence="8" id="KW-1185">Reference proteome</keyword>
<dbReference type="PROSITE" id="PS50212">
    <property type="entry name" value="RASGEF_NTER"/>
    <property type="match status" value="1"/>
</dbReference>
<dbReference type="SUPFAM" id="SSF51206">
    <property type="entry name" value="cAMP-binding domain-like"/>
    <property type="match status" value="1"/>
</dbReference>
<dbReference type="Proteomes" id="UP000321570">
    <property type="component" value="Unassembled WGS sequence"/>
</dbReference>
<dbReference type="InterPro" id="IPR000651">
    <property type="entry name" value="Ras-like_Gua-exchang_fac_N"/>
</dbReference>
<feature type="compositionally biased region" description="Low complexity" evidence="3">
    <location>
        <begin position="1533"/>
        <end position="1544"/>
    </location>
</feature>
<evidence type="ECO:0000259" key="4">
    <source>
        <dbReference type="PROSITE" id="PS50009"/>
    </source>
</evidence>
<protein>
    <recommendedName>
        <fullName evidence="9">Rap guanine nucleotide exchange factor 2</fullName>
    </recommendedName>
</protein>
<feature type="compositionally biased region" description="Polar residues" evidence="3">
    <location>
        <begin position="1622"/>
        <end position="1636"/>
    </location>
</feature>
<dbReference type="Pfam" id="PF00617">
    <property type="entry name" value="RasGEF"/>
    <property type="match status" value="1"/>
</dbReference>
<feature type="domain" description="N-terminal Ras-GEF" evidence="6">
    <location>
        <begin position="370"/>
        <end position="493"/>
    </location>
</feature>
<dbReference type="Pfam" id="PF00618">
    <property type="entry name" value="RasGEF_N"/>
    <property type="match status" value="1"/>
</dbReference>
<dbReference type="GO" id="GO:0005085">
    <property type="term" value="F:guanyl-nucleotide exchange factor activity"/>
    <property type="evidence" value="ECO:0007669"/>
    <property type="project" value="UniProtKB-KW"/>
</dbReference>
<feature type="region of interest" description="Disordered" evidence="3">
    <location>
        <begin position="1570"/>
        <end position="1646"/>
    </location>
</feature>
<feature type="compositionally biased region" description="Polar residues" evidence="3">
    <location>
        <begin position="1513"/>
        <end position="1525"/>
    </location>
</feature>
<feature type="compositionally biased region" description="Low complexity" evidence="3">
    <location>
        <begin position="947"/>
        <end position="961"/>
    </location>
</feature>
<gene>
    <name evidence="7" type="ORF">WMSIL1_LOCUS9798</name>
</gene>
<evidence type="ECO:0000313" key="8">
    <source>
        <dbReference type="Proteomes" id="UP000321570"/>
    </source>
</evidence>
<organism evidence="7 8">
    <name type="scientific">Hymenolepis diminuta</name>
    <name type="common">Rat tapeworm</name>
    <dbReference type="NCBI Taxonomy" id="6216"/>
    <lineage>
        <taxon>Eukaryota</taxon>
        <taxon>Metazoa</taxon>
        <taxon>Spiralia</taxon>
        <taxon>Lophotrochozoa</taxon>
        <taxon>Platyhelminthes</taxon>
        <taxon>Cestoda</taxon>
        <taxon>Eucestoda</taxon>
        <taxon>Cyclophyllidea</taxon>
        <taxon>Hymenolepididae</taxon>
        <taxon>Hymenolepis</taxon>
    </lineage>
</organism>
<feature type="domain" description="Cyclic nucleotide-binding" evidence="5">
    <location>
        <begin position="208"/>
        <end position="273"/>
    </location>
</feature>
<dbReference type="CDD" id="cd00155">
    <property type="entry name" value="RasGEF"/>
    <property type="match status" value="1"/>
</dbReference>
<dbReference type="InterPro" id="IPR036964">
    <property type="entry name" value="RASGEF_cat_dom_sf"/>
</dbReference>
<dbReference type="PANTHER" id="PTHR23113">
    <property type="entry name" value="GUANINE NUCLEOTIDE EXCHANGE FACTOR"/>
    <property type="match status" value="1"/>
</dbReference>
<reference evidence="7 8" key="1">
    <citation type="submission" date="2019-07" db="EMBL/GenBank/DDBJ databases">
        <authorList>
            <person name="Jastrzebski P J."/>
            <person name="Paukszto L."/>
            <person name="Jastrzebski P J."/>
        </authorList>
    </citation>
    <scope>NUCLEOTIDE SEQUENCE [LARGE SCALE GENOMIC DNA]</scope>
    <source>
        <strain evidence="7 8">WMS-il1</strain>
    </source>
</reference>
<dbReference type="Gene3D" id="1.10.840.10">
    <property type="entry name" value="Ras guanine-nucleotide exchange factors catalytic domain"/>
    <property type="match status" value="1"/>
</dbReference>
<feature type="region of interest" description="Disordered" evidence="3">
    <location>
        <begin position="1513"/>
        <end position="1544"/>
    </location>
</feature>
<dbReference type="InterPro" id="IPR008937">
    <property type="entry name" value="Ras-like_GEF"/>
</dbReference>
<dbReference type="PROSITE" id="PS50042">
    <property type="entry name" value="CNMP_BINDING_3"/>
    <property type="match status" value="1"/>
</dbReference>
<evidence type="ECO:0000259" key="5">
    <source>
        <dbReference type="PROSITE" id="PS50042"/>
    </source>
</evidence>
<dbReference type="InterPro" id="IPR000595">
    <property type="entry name" value="cNMP-bd_dom"/>
</dbReference>
<dbReference type="SMART" id="SM00229">
    <property type="entry name" value="RasGEFN"/>
    <property type="match status" value="1"/>
</dbReference>
<dbReference type="Gene3D" id="2.60.120.10">
    <property type="entry name" value="Jelly Rolls"/>
    <property type="match status" value="1"/>
</dbReference>